<dbReference type="EMBL" id="CP040916">
    <property type="protein sequence ID" value="QDQ10057.1"/>
    <property type="molecule type" value="Genomic_DNA"/>
</dbReference>
<protein>
    <submittedName>
        <fullName evidence="3">Thioesterase</fullName>
    </submittedName>
</protein>
<evidence type="ECO:0000256" key="1">
    <source>
        <dbReference type="ARBA" id="ARBA00007169"/>
    </source>
</evidence>
<evidence type="ECO:0000313" key="3">
    <source>
        <dbReference type="EMBL" id="QDQ10057.1"/>
    </source>
</evidence>
<dbReference type="GO" id="GO:0008610">
    <property type="term" value="P:lipid biosynthetic process"/>
    <property type="evidence" value="ECO:0007669"/>
    <property type="project" value="TreeGrafter"/>
</dbReference>
<dbReference type="Pfam" id="PF00975">
    <property type="entry name" value="Thioesterase"/>
    <property type="match status" value="1"/>
</dbReference>
<accession>A0A516R325</accession>
<proteinExistence type="inferred from homology"/>
<dbReference type="InterPro" id="IPR029058">
    <property type="entry name" value="AB_hydrolase_fold"/>
</dbReference>
<dbReference type="InterPro" id="IPR012223">
    <property type="entry name" value="TEII"/>
</dbReference>
<dbReference type="Proteomes" id="UP000316806">
    <property type="component" value="Chromosome"/>
</dbReference>
<dbReference type="SUPFAM" id="SSF53474">
    <property type="entry name" value="alpha/beta-Hydrolases"/>
    <property type="match status" value="1"/>
</dbReference>
<organism evidence="3 4">
    <name type="scientific">Streptomyces spectabilis</name>
    <dbReference type="NCBI Taxonomy" id="68270"/>
    <lineage>
        <taxon>Bacteria</taxon>
        <taxon>Bacillati</taxon>
        <taxon>Actinomycetota</taxon>
        <taxon>Actinomycetes</taxon>
        <taxon>Kitasatosporales</taxon>
        <taxon>Streptomycetaceae</taxon>
        <taxon>Streptomyces</taxon>
    </lineage>
</organism>
<dbReference type="Gene3D" id="3.40.50.1820">
    <property type="entry name" value="alpha/beta hydrolase"/>
    <property type="match status" value="1"/>
</dbReference>
<dbReference type="PANTHER" id="PTHR11487:SF0">
    <property type="entry name" value="S-ACYL FATTY ACID SYNTHASE THIOESTERASE, MEDIUM CHAIN"/>
    <property type="match status" value="1"/>
</dbReference>
<evidence type="ECO:0000313" key="4">
    <source>
        <dbReference type="Proteomes" id="UP000316806"/>
    </source>
</evidence>
<evidence type="ECO:0000259" key="2">
    <source>
        <dbReference type="Pfam" id="PF00975"/>
    </source>
</evidence>
<reference evidence="3 4" key="1">
    <citation type="journal article" date="2019" name="J. Ind. Microbiol. Biotechnol.">
        <title>The complete genomic sequence of Streptomyces spectabilis NRRL-2792 and identification of secondary metabolite biosynthetic gene clusters.</title>
        <authorList>
            <person name="Sinha A."/>
            <person name="Phillips-Salemka S."/>
            <person name="Niraula T.A."/>
            <person name="Short K.A."/>
            <person name="Niraula N.P."/>
        </authorList>
    </citation>
    <scope>NUCLEOTIDE SEQUENCE [LARGE SCALE GENOMIC DNA]</scope>
    <source>
        <strain evidence="3 4">NRRL 2792</strain>
    </source>
</reference>
<dbReference type="PANTHER" id="PTHR11487">
    <property type="entry name" value="THIOESTERASE"/>
    <property type="match status" value="1"/>
</dbReference>
<gene>
    <name evidence="3" type="ORF">FH965_05370</name>
</gene>
<name>A0A516R325_STRST</name>
<dbReference type="RefSeq" id="WP_144001683.1">
    <property type="nucleotide sequence ID" value="NZ_CP040916.1"/>
</dbReference>
<comment type="similarity">
    <text evidence="1">Belongs to the thioesterase family.</text>
</comment>
<feature type="domain" description="Thioesterase" evidence="2">
    <location>
        <begin position="36"/>
        <end position="257"/>
    </location>
</feature>
<sequence>MTIEPRTTTTRAGGTATTAAARWLRRPQPRPEARTTLVCFPHAGGTASFFTPWAQLVPSHVELVALQYPGRQDRLGERPIATMTDLANAVAEVLRTGIRADRELLLFGHSMGAALAWETALRLEAGTGPAPRRLFVSGHEGPRRKRRGTVHLLPEEQFVGKMKELGGTDPRLLDEPELREMVLPAVRADYRLIETYRPDLEARLRCPIGVFTGDQDGEVTVEDADAWRETSLAGDFFTKVLPGDHFYLADQAEHIVAEMFGAR</sequence>
<dbReference type="InterPro" id="IPR001031">
    <property type="entry name" value="Thioesterase"/>
</dbReference>
<dbReference type="AlphaFoldDB" id="A0A516R325"/>